<proteinExistence type="predicted"/>
<feature type="compositionally biased region" description="Basic residues" evidence="1">
    <location>
        <begin position="1"/>
        <end position="12"/>
    </location>
</feature>
<keyword evidence="3" id="KW-1185">Reference proteome</keyword>
<gene>
    <name evidence="2" type="ORF">RRG08_029525</name>
</gene>
<comment type="caution">
    <text evidence="2">The sequence shown here is derived from an EMBL/GenBank/DDBJ whole genome shotgun (WGS) entry which is preliminary data.</text>
</comment>
<accession>A0AAE0XVR3</accession>
<evidence type="ECO:0000313" key="2">
    <source>
        <dbReference type="EMBL" id="KAK3719369.1"/>
    </source>
</evidence>
<feature type="region of interest" description="Disordered" evidence="1">
    <location>
        <begin position="1"/>
        <end position="43"/>
    </location>
</feature>
<name>A0AAE0XVR3_9GAST</name>
<dbReference type="Proteomes" id="UP001283361">
    <property type="component" value="Unassembled WGS sequence"/>
</dbReference>
<evidence type="ECO:0000256" key="1">
    <source>
        <dbReference type="SAM" id="MobiDB-lite"/>
    </source>
</evidence>
<reference evidence="2" key="1">
    <citation type="journal article" date="2023" name="G3 (Bethesda)">
        <title>A reference genome for the long-term kleptoplast-retaining sea slug Elysia crispata morphotype clarki.</title>
        <authorList>
            <person name="Eastman K.E."/>
            <person name="Pendleton A.L."/>
            <person name="Shaikh M.A."/>
            <person name="Suttiyut T."/>
            <person name="Ogas R."/>
            <person name="Tomko P."/>
            <person name="Gavelis G."/>
            <person name="Widhalm J.R."/>
            <person name="Wisecaver J.H."/>
        </authorList>
    </citation>
    <scope>NUCLEOTIDE SEQUENCE</scope>
    <source>
        <strain evidence="2">ECLA1</strain>
    </source>
</reference>
<feature type="compositionally biased region" description="Polar residues" evidence="1">
    <location>
        <begin position="32"/>
        <end position="43"/>
    </location>
</feature>
<organism evidence="2 3">
    <name type="scientific">Elysia crispata</name>
    <name type="common">lettuce slug</name>
    <dbReference type="NCBI Taxonomy" id="231223"/>
    <lineage>
        <taxon>Eukaryota</taxon>
        <taxon>Metazoa</taxon>
        <taxon>Spiralia</taxon>
        <taxon>Lophotrochozoa</taxon>
        <taxon>Mollusca</taxon>
        <taxon>Gastropoda</taxon>
        <taxon>Heterobranchia</taxon>
        <taxon>Euthyneura</taxon>
        <taxon>Panpulmonata</taxon>
        <taxon>Sacoglossa</taxon>
        <taxon>Placobranchoidea</taxon>
        <taxon>Plakobranchidae</taxon>
        <taxon>Elysia</taxon>
    </lineage>
</organism>
<dbReference type="AlphaFoldDB" id="A0AAE0XVR3"/>
<feature type="region of interest" description="Disordered" evidence="1">
    <location>
        <begin position="150"/>
        <end position="220"/>
    </location>
</feature>
<dbReference type="EMBL" id="JAWDGP010007415">
    <property type="protein sequence ID" value="KAK3719369.1"/>
    <property type="molecule type" value="Genomic_DNA"/>
</dbReference>
<evidence type="ECO:0000313" key="3">
    <source>
        <dbReference type="Proteomes" id="UP001283361"/>
    </source>
</evidence>
<sequence length="263" mass="28113">MATRQRPPRGRLRPSPTPPLEHGGTYEPPTEMATTSRPDQNTRLAGRERKTTLIRTTHDMTNIQTIIRHSGLASVASPERDIAVPQSRAPGIRTLVFKRSPESATTLDPATPAFIPGVPYRQTFQEAASESRVRGHITYADAARSRPLNIYMPAPETIPPRLSPSHNAKESRPPSTSSAAAGQTPEGTGAGRLESNMPAPASLTSSKSPTYHAIESRPSPTTALVAGQTLEGTGAGQEELKLRGAIEGEKVTFPLPIPGGNHM</sequence>
<protein>
    <submittedName>
        <fullName evidence="2">Uncharacterized protein</fullName>
    </submittedName>
</protein>